<dbReference type="EMBL" id="CP125292">
    <property type="protein sequence ID" value="WHM22164.1"/>
    <property type="molecule type" value="Genomic_DNA"/>
</dbReference>
<accession>A0AAQ3ESS1</accession>
<proteinExistence type="predicted"/>
<organism evidence="1 2">
    <name type="scientific">Bacillus subtilis</name>
    <dbReference type="NCBI Taxonomy" id="1423"/>
    <lineage>
        <taxon>Bacteria</taxon>
        <taxon>Bacillati</taxon>
        <taxon>Bacillota</taxon>
        <taxon>Bacilli</taxon>
        <taxon>Bacillales</taxon>
        <taxon>Bacillaceae</taxon>
        <taxon>Bacillus</taxon>
    </lineage>
</organism>
<name>A0AAQ3ESS1_BACIU</name>
<dbReference type="Proteomes" id="UP001229422">
    <property type="component" value="Chromosome"/>
</dbReference>
<evidence type="ECO:0000313" key="2">
    <source>
        <dbReference type="Proteomes" id="UP001229422"/>
    </source>
</evidence>
<reference evidence="1" key="1">
    <citation type="submission" date="2023-05" db="EMBL/GenBank/DDBJ databases">
        <title>Complete genome sequence of Bacillus subtilis SRCM117797 isolated from Soybean paste.</title>
        <authorList>
            <person name="Abraha H.B."/>
            <person name="Kim K.-P."/>
            <person name="Ryu M.-S."/>
            <person name="Jeong D.-Y."/>
        </authorList>
    </citation>
    <scope>NUCLEOTIDE SEQUENCE</scope>
    <source>
        <strain evidence="1">SRCM117797</strain>
    </source>
</reference>
<protein>
    <submittedName>
        <fullName evidence="1">Uncharacterized protein</fullName>
    </submittedName>
</protein>
<sequence>MLNELRNQLWKAMHLNPVWPSDLLVSAKDPDYEQVIFKQINDHLEVELFFTENGDIVKAIYLFDDNEYLQHASIIEGDSQSTIYDRQKEIETILTKIKKLTTSNKITSA</sequence>
<dbReference type="RefSeq" id="WP_144459346.1">
    <property type="nucleotide sequence ID" value="NZ_CP061870.1"/>
</dbReference>
<gene>
    <name evidence="1" type="ORF">QL281_03420</name>
</gene>
<evidence type="ECO:0000313" key="1">
    <source>
        <dbReference type="EMBL" id="WHM22164.1"/>
    </source>
</evidence>
<dbReference type="AlphaFoldDB" id="A0AAQ3ESS1"/>